<accession>A0A8S5PBI3</accession>
<evidence type="ECO:0000313" key="1">
    <source>
        <dbReference type="EMBL" id="DAE04330.1"/>
    </source>
</evidence>
<name>A0A8S5PBI3_9CAUD</name>
<dbReference type="Gene3D" id="1.10.8.200">
    <property type="entry name" value="Replisome organizer (g39p helicase loader/inhibitor protein)"/>
    <property type="match status" value="1"/>
</dbReference>
<reference evidence="1" key="1">
    <citation type="journal article" date="2021" name="Proc. Natl. Acad. Sci. U.S.A.">
        <title>A Catalog of Tens of Thousands of Viruses from Human Metagenomes Reveals Hidden Associations with Chronic Diseases.</title>
        <authorList>
            <person name="Tisza M.J."/>
            <person name="Buck C.B."/>
        </authorList>
    </citation>
    <scope>NUCLEOTIDE SEQUENCE</scope>
    <source>
        <strain evidence="1">Ctc6d98</strain>
    </source>
</reference>
<protein>
    <submittedName>
        <fullName evidence="1">Replisome organizer</fullName>
    </submittedName>
</protein>
<organism evidence="1">
    <name type="scientific">Siphoviridae sp. ctc6d98</name>
    <dbReference type="NCBI Taxonomy" id="2825569"/>
    <lineage>
        <taxon>Viruses</taxon>
        <taxon>Duplodnaviria</taxon>
        <taxon>Heunggongvirae</taxon>
        <taxon>Uroviricota</taxon>
        <taxon>Caudoviricetes</taxon>
    </lineage>
</organism>
<dbReference type="EMBL" id="BK015386">
    <property type="protein sequence ID" value="DAE04330.1"/>
    <property type="molecule type" value="Genomic_DNA"/>
</dbReference>
<sequence length="201" mass="22907">MDKKDILECLSLLKVAYPYIYRDISDGDAKALVNLWSFSFADSDPQTVKFAVSELIKRSSYAPSIADIRGYISSMEDIASGTPSDSQMWSILLRAVRNGYYNFREEFEKLPDELKAYVGQPEQLRAWAQIDESIFNSVHQSNFAKNFKASRQRVKDSKLLSPEVKQLLLAQKERMSMPGDRLLPDENERRNAVLDALEAGK</sequence>
<proteinExistence type="predicted"/>